<dbReference type="Proteomes" id="UP000719412">
    <property type="component" value="Unassembled WGS sequence"/>
</dbReference>
<evidence type="ECO:0000256" key="2">
    <source>
        <dbReference type="ARBA" id="ARBA00004430"/>
    </source>
</evidence>
<evidence type="ECO:0000256" key="13">
    <source>
        <dbReference type="SAM" id="Coils"/>
    </source>
</evidence>
<dbReference type="PANTHER" id="PTHR13667">
    <property type="entry name" value="HOMOLOC-13"/>
    <property type="match status" value="1"/>
</dbReference>
<comment type="similarity">
    <text evidence="3">Belongs to the WD repeat fritz family.</text>
</comment>
<dbReference type="GO" id="GO:0097541">
    <property type="term" value="C:axonemal basal plate"/>
    <property type="evidence" value="ECO:0007669"/>
    <property type="project" value="TreeGrafter"/>
</dbReference>
<protein>
    <recommendedName>
        <fullName evidence="16">LisH domain-containing protein</fullName>
    </recommendedName>
</protein>
<dbReference type="GO" id="GO:0045184">
    <property type="term" value="P:establishment of protein localization"/>
    <property type="evidence" value="ECO:0007669"/>
    <property type="project" value="TreeGrafter"/>
</dbReference>
<dbReference type="AlphaFoldDB" id="A0A8J6HMH4"/>
<keyword evidence="5" id="KW-0963">Cytoplasm</keyword>
<name>A0A8J6HMH4_TENMO</name>
<proteinExistence type="inferred from homology"/>
<keyword evidence="11" id="KW-0206">Cytoskeleton</keyword>
<dbReference type="GO" id="GO:0007399">
    <property type="term" value="P:nervous system development"/>
    <property type="evidence" value="ECO:0007669"/>
    <property type="project" value="TreeGrafter"/>
</dbReference>
<comment type="subcellular location">
    <subcellularLocation>
        <location evidence="1">Cell membrane</location>
    </subcellularLocation>
    <subcellularLocation>
        <location evidence="2">Cytoplasm</location>
        <location evidence="2">Cytoskeleton</location>
        <location evidence="2">Cilium axoneme</location>
    </subcellularLocation>
</comment>
<sequence>MLTLLSEIHFWSTQEDVIVKHTDFGSFKYYSKKDSTDTLCYLSKKKYCEQRGVVWHFPNKRPQKLRDRLKELEEYLLHNKIVCFAWSDNQLQLLLSTGVLVNLTINIKTGDLLSISFEKQLAAKLQVNILCDGIILGQQIICICNDGHVLGYGGQWKDGWIVEGGPRRHLNFHSDWLAVWGKSEAEHPQPWSPLGKDYQRANLHLYWVGARGPELLAYKKTDGDPIDVVVSRTTKRTVILIEQKVTLRGSVSVEVSSLELVGSSLKRISVISVPLQTQVSCCALNENEDRLLIGCIDGSLALLDRNRGSTRTVKSLFIPKFARWNPSGAVVVILNERGQLQYFDTALNSIKSQIMGEDCTPTALVDLSGYFNVQFTVSSLSWGPKDLVLALEQGPMLLISQIDRALSFKALAQRYLKMGKVDKAIRLLLSWEFNEESFNILQKVVAYLLSRPMTEEVAKFLQDALGCFHSPAVPLNSEIRNRFFTQVFSLTRRFFHQLVRANMFETAFLLAVDLGHHDLFMDLHYIAVTIGETEMAAAARAQASALLSRCSSEASNCTRSSCSQCSDSGSSEEIDEFAPKTETSNENFLTTNFNQAQPKTYRNFVPPVPNVGYAPRATFVRAPQIPANFVRTNFNFGSNVPAPPLPFAPPLPNLGIPYVGKVAQTRPNLNSYKNSFAPIKPAIPPPPLPSTSGQASYTGAVKKPQAKVKFSDTVTAFIVPEIKRPVRPPPPPHLTDPQKELADSLPLCHPNEDYLKDFTPMRKDGSEGEEQPKIKVVHFGCNKMQTENLQNISPALLKTPTTQMSSKEFQRMLYTWFEEKGLVSDLRSYLRVLMIKELRNTTVGKIDHNKANFSLSKQAFSLVIAEHLLREGCHYTLSIFSTEVPGVASQLPFSLFEAHCHDETWRFDQDSLLNVLELIGISKTSTESLRIAGHYFRNQGSLLSCLVNSKIDTVEVSNVDNGGDYLGTVLRVLGVSPSVEDVVRKKIEGEVAHGRPTERQIEELQAQISERNNQIGRLIEEQLIYKRDNKKLKNELKDTRKRLNQAILQEQSLNLRETQIEEKLEEVARLQRELEKAFGEQKVETCLLKHCTESCHNTLQRNEELREEISRLERVNQEKTTEIQRLNSKLNSLTKDLHNSRLNIDFLNTCLVRSSQINLQQGQERDFSSDEPSENLTGEVLKQVRSKLRELERESDELDVKFKRLKMK</sequence>
<dbReference type="GO" id="GO:0044782">
    <property type="term" value="P:cilium organization"/>
    <property type="evidence" value="ECO:0007669"/>
    <property type="project" value="TreeGrafter"/>
</dbReference>
<reference evidence="14" key="1">
    <citation type="journal article" date="2020" name="J Insects Food Feed">
        <title>The yellow mealworm (Tenebrio molitor) genome: a resource for the emerging insects as food and feed industry.</title>
        <authorList>
            <person name="Eriksson T."/>
            <person name="Andere A."/>
            <person name="Kelstrup H."/>
            <person name="Emery V."/>
            <person name="Picard C."/>
        </authorList>
    </citation>
    <scope>NUCLEOTIDE SEQUENCE</scope>
    <source>
        <strain evidence="14">Stoneville</strain>
        <tissue evidence="14">Whole head</tissue>
    </source>
</reference>
<evidence type="ECO:0000256" key="7">
    <source>
        <dbReference type="ARBA" id="ARBA00022737"/>
    </source>
</evidence>
<evidence type="ECO:0000256" key="5">
    <source>
        <dbReference type="ARBA" id="ARBA00022490"/>
    </source>
</evidence>
<comment type="caution">
    <text evidence="14">The sequence shown here is derived from an EMBL/GenBank/DDBJ whole genome shotgun (WGS) entry which is preliminary data.</text>
</comment>
<evidence type="ECO:0000256" key="6">
    <source>
        <dbReference type="ARBA" id="ARBA00022574"/>
    </source>
</evidence>
<evidence type="ECO:0000256" key="10">
    <source>
        <dbReference type="ARBA" id="ARBA00023136"/>
    </source>
</evidence>
<evidence type="ECO:0000256" key="4">
    <source>
        <dbReference type="ARBA" id="ARBA00022475"/>
    </source>
</evidence>
<organism evidence="14 15">
    <name type="scientific">Tenebrio molitor</name>
    <name type="common">Yellow mealworm beetle</name>
    <dbReference type="NCBI Taxonomy" id="7067"/>
    <lineage>
        <taxon>Eukaryota</taxon>
        <taxon>Metazoa</taxon>
        <taxon>Ecdysozoa</taxon>
        <taxon>Arthropoda</taxon>
        <taxon>Hexapoda</taxon>
        <taxon>Insecta</taxon>
        <taxon>Pterygota</taxon>
        <taxon>Neoptera</taxon>
        <taxon>Endopterygota</taxon>
        <taxon>Coleoptera</taxon>
        <taxon>Polyphaga</taxon>
        <taxon>Cucujiformia</taxon>
        <taxon>Tenebrionidae</taxon>
        <taxon>Tenebrio</taxon>
    </lineage>
</organism>
<feature type="coiled-coil region" evidence="13">
    <location>
        <begin position="1001"/>
        <end position="1143"/>
    </location>
</feature>
<keyword evidence="15" id="KW-1185">Reference proteome</keyword>
<dbReference type="EMBL" id="JABDTM020020260">
    <property type="protein sequence ID" value="KAH0817127.1"/>
    <property type="molecule type" value="Genomic_DNA"/>
</dbReference>
<feature type="coiled-coil region" evidence="13">
    <location>
        <begin position="1181"/>
        <end position="1208"/>
    </location>
</feature>
<evidence type="ECO:0000313" key="15">
    <source>
        <dbReference type="Proteomes" id="UP000719412"/>
    </source>
</evidence>
<keyword evidence="4" id="KW-1003">Cell membrane</keyword>
<gene>
    <name evidence="14" type="ORF">GEV33_005663</name>
</gene>
<evidence type="ECO:0000256" key="3">
    <source>
        <dbReference type="ARBA" id="ARBA00006059"/>
    </source>
</evidence>
<evidence type="ECO:0000313" key="14">
    <source>
        <dbReference type="EMBL" id="KAH0817127.1"/>
    </source>
</evidence>
<dbReference type="InterPro" id="IPR036322">
    <property type="entry name" value="WD40_repeat_dom_sf"/>
</dbReference>
<keyword evidence="12" id="KW-0966">Cell projection</keyword>
<accession>A0A8J6HMH4</accession>
<reference evidence="14" key="2">
    <citation type="submission" date="2021-08" db="EMBL/GenBank/DDBJ databases">
        <authorList>
            <person name="Eriksson T."/>
        </authorList>
    </citation>
    <scope>NUCLEOTIDE SEQUENCE</scope>
    <source>
        <strain evidence="14">Stoneville</strain>
        <tissue evidence="14">Whole head</tissue>
    </source>
</reference>
<evidence type="ECO:0000256" key="8">
    <source>
        <dbReference type="ARBA" id="ARBA00022794"/>
    </source>
</evidence>
<evidence type="ECO:0000256" key="12">
    <source>
        <dbReference type="ARBA" id="ARBA00023273"/>
    </source>
</evidence>
<dbReference type="PANTHER" id="PTHR13667:SF5">
    <property type="entry name" value="WD REPEAT-CONTAINING AND PLANAR CELL POLARITY EFFECTOR PROTEIN FRITZ HOMOLOG"/>
    <property type="match status" value="1"/>
</dbReference>
<keyword evidence="8" id="KW-0970">Cilium biogenesis/degradation</keyword>
<keyword evidence="10" id="KW-0472">Membrane</keyword>
<dbReference type="InterPro" id="IPR024511">
    <property type="entry name" value="Frtz"/>
</dbReference>
<keyword evidence="7" id="KW-0677">Repeat</keyword>
<dbReference type="GO" id="GO:0005886">
    <property type="term" value="C:plasma membrane"/>
    <property type="evidence" value="ECO:0007669"/>
    <property type="project" value="UniProtKB-SubCell"/>
</dbReference>
<evidence type="ECO:0000256" key="11">
    <source>
        <dbReference type="ARBA" id="ARBA00023212"/>
    </source>
</evidence>
<dbReference type="SUPFAM" id="SSF50978">
    <property type="entry name" value="WD40 repeat-like"/>
    <property type="match status" value="1"/>
</dbReference>
<evidence type="ECO:0008006" key="16">
    <source>
        <dbReference type="Google" id="ProtNLM"/>
    </source>
</evidence>
<keyword evidence="9" id="KW-0969">Cilium</keyword>
<evidence type="ECO:0000256" key="1">
    <source>
        <dbReference type="ARBA" id="ARBA00004236"/>
    </source>
</evidence>
<keyword evidence="6" id="KW-0853">WD repeat</keyword>
<keyword evidence="13" id="KW-0175">Coiled coil</keyword>
<evidence type="ECO:0000256" key="9">
    <source>
        <dbReference type="ARBA" id="ARBA00023069"/>
    </source>
</evidence>
<dbReference type="Pfam" id="PF11768">
    <property type="entry name" value="Frtz"/>
    <property type="match status" value="2"/>
</dbReference>